<sequence>LIQFYIFYSTITTCVSVRFSKFFIRPKIRCYCKLNSKQQRSIKLAQYCQHLQRNIFLIRYIFKKYSMLHEKPGLDKSIVPYFGNHSAMFMKRTLIRLRYKRKKFFSKISKFRALETWLLLRKLATMAAWRIHYYIENRPITQLDFVATLSSAC</sequence>
<dbReference type="OrthoDB" id="10360335at2759"/>
<keyword evidence="2" id="KW-1185">Reference proteome</keyword>
<dbReference type="AlphaFoldDB" id="A0A0V0U5N1"/>
<proteinExistence type="predicted"/>
<evidence type="ECO:0000313" key="1">
    <source>
        <dbReference type="EMBL" id="KRX46648.1"/>
    </source>
</evidence>
<dbReference type="EMBL" id="JYDJ01000054">
    <property type="protein sequence ID" value="KRX46648.1"/>
    <property type="molecule type" value="Genomic_DNA"/>
</dbReference>
<organism evidence="1 2">
    <name type="scientific">Trichinella murrelli</name>
    <dbReference type="NCBI Taxonomy" id="144512"/>
    <lineage>
        <taxon>Eukaryota</taxon>
        <taxon>Metazoa</taxon>
        <taxon>Ecdysozoa</taxon>
        <taxon>Nematoda</taxon>
        <taxon>Enoplea</taxon>
        <taxon>Dorylaimia</taxon>
        <taxon>Trichinellida</taxon>
        <taxon>Trichinellidae</taxon>
        <taxon>Trichinella</taxon>
    </lineage>
</organism>
<comment type="caution">
    <text evidence="1">The sequence shown here is derived from an EMBL/GenBank/DDBJ whole genome shotgun (WGS) entry which is preliminary data.</text>
</comment>
<dbReference type="Proteomes" id="UP000055048">
    <property type="component" value="Unassembled WGS sequence"/>
</dbReference>
<evidence type="ECO:0000313" key="2">
    <source>
        <dbReference type="Proteomes" id="UP000055048"/>
    </source>
</evidence>
<gene>
    <name evidence="1" type="ORF">T05_1867</name>
</gene>
<reference evidence="1 2" key="1">
    <citation type="submission" date="2015-01" db="EMBL/GenBank/DDBJ databases">
        <title>Evolution of Trichinella species and genotypes.</title>
        <authorList>
            <person name="Korhonen P.K."/>
            <person name="Edoardo P."/>
            <person name="Giuseppe L.R."/>
            <person name="Gasser R.B."/>
        </authorList>
    </citation>
    <scope>NUCLEOTIDE SEQUENCE [LARGE SCALE GENOMIC DNA]</scope>
    <source>
        <strain evidence="1">ISS417</strain>
    </source>
</reference>
<feature type="non-terminal residue" evidence="1">
    <location>
        <position position="1"/>
    </location>
</feature>
<accession>A0A0V0U5N1</accession>
<name>A0A0V0U5N1_9BILA</name>
<protein>
    <submittedName>
        <fullName evidence="1">Uncharacterized protein</fullName>
    </submittedName>
</protein>